<dbReference type="InterPro" id="IPR017972">
    <property type="entry name" value="Cyt_P450_CS"/>
</dbReference>
<evidence type="ECO:0008006" key="14">
    <source>
        <dbReference type="Google" id="ProtNLM"/>
    </source>
</evidence>
<evidence type="ECO:0000256" key="8">
    <source>
        <dbReference type="PIRSR" id="PIRSR602401-1"/>
    </source>
</evidence>
<keyword evidence="11" id="KW-0472">Membrane</keyword>
<keyword evidence="6 8" id="KW-0408">Iron</keyword>
<dbReference type="GO" id="GO:0016705">
    <property type="term" value="F:oxidoreductase activity, acting on paired donors, with incorporation or reduction of molecular oxygen"/>
    <property type="evidence" value="ECO:0007669"/>
    <property type="project" value="InterPro"/>
</dbReference>
<keyword evidence="7" id="KW-0503">Monooxygenase</keyword>
<dbReference type="GO" id="GO:0020037">
    <property type="term" value="F:heme binding"/>
    <property type="evidence" value="ECO:0007669"/>
    <property type="project" value="InterPro"/>
</dbReference>
<dbReference type="Gene3D" id="1.20.120.1760">
    <property type="match status" value="1"/>
</dbReference>
<reference evidence="12 13" key="1">
    <citation type="journal article" date="2018" name="BMC Genomics">
        <title>Genomic evidence for intraspecific hybridization in a clonal and extremely halotolerant yeast.</title>
        <authorList>
            <person name="Gostincar C."/>
            <person name="Stajich J.E."/>
            <person name="Zupancic J."/>
            <person name="Zalar P."/>
            <person name="Gunde-Cimerman N."/>
        </authorList>
    </citation>
    <scope>NUCLEOTIDE SEQUENCE [LARGE SCALE GENOMIC DNA]</scope>
    <source>
        <strain evidence="12 13">EXF-10513</strain>
    </source>
</reference>
<feature type="transmembrane region" description="Helical" evidence="11">
    <location>
        <begin position="59"/>
        <end position="82"/>
    </location>
</feature>
<keyword evidence="3 9" id="KW-0808">Transferase</keyword>
<comment type="cofactor">
    <cofactor evidence="1 8">
        <name>heme</name>
        <dbReference type="ChEBI" id="CHEBI:30413"/>
    </cofactor>
</comment>
<dbReference type="PROSITE" id="PS00086">
    <property type="entry name" value="CYTOCHROME_P450"/>
    <property type="match status" value="1"/>
</dbReference>
<evidence type="ECO:0000256" key="5">
    <source>
        <dbReference type="ARBA" id="ARBA00023002"/>
    </source>
</evidence>
<dbReference type="InterPro" id="IPR043130">
    <property type="entry name" value="CDP-OH_PTrfase_TM_dom"/>
</dbReference>
<proteinExistence type="inferred from homology"/>
<feature type="transmembrane region" description="Helical" evidence="11">
    <location>
        <begin position="194"/>
        <end position="213"/>
    </location>
</feature>
<dbReference type="GO" id="GO:0016020">
    <property type="term" value="C:membrane"/>
    <property type="evidence" value="ECO:0007669"/>
    <property type="project" value="InterPro"/>
</dbReference>
<comment type="caution">
    <text evidence="12">The sequence shown here is derived from an EMBL/GenBank/DDBJ whole genome shotgun (WGS) entry which is preliminary data.</text>
</comment>
<dbReference type="GO" id="GO:0005506">
    <property type="term" value="F:iron ion binding"/>
    <property type="evidence" value="ECO:0007669"/>
    <property type="project" value="InterPro"/>
</dbReference>
<feature type="compositionally biased region" description="Low complexity" evidence="10">
    <location>
        <begin position="27"/>
        <end position="41"/>
    </location>
</feature>
<protein>
    <recommendedName>
        <fullName evidence="14">CDP-diacylglycerol--inositol 3-phosphatidyltransferase</fullName>
    </recommendedName>
</protein>
<evidence type="ECO:0000256" key="11">
    <source>
        <dbReference type="SAM" id="Phobius"/>
    </source>
</evidence>
<evidence type="ECO:0000256" key="7">
    <source>
        <dbReference type="ARBA" id="ARBA00023033"/>
    </source>
</evidence>
<accession>A0A3M7GWV1</accession>
<gene>
    <name evidence="12" type="ORF">D0864_02567</name>
</gene>
<dbReference type="VEuPathDB" id="FungiDB:BTJ68_08154"/>
<dbReference type="PROSITE" id="PS00379">
    <property type="entry name" value="CDP_ALCOHOL_P_TRANSF"/>
    <property type="match status" value="1"/>
</dbReference>
<dbReference type="PANTHER" id="PTHR24305">
    <property type="entry name" value="CYTOCHROME P450"/>
    <property type="match status" value="1"/>
</dbReference>
<evidence type="ECO:0000256" key="6">
    <source>
        <dbReference type="ARBA" id="ARBA00023004"/>
    </source>
</evidence>
<dbReference type="Proteomes" id="UP000269539">
    <property type="component" value="Unassembled WGS sequence"/>
</dbReference>
<dbReference type="PRINTS" id="PR00463">
    <property type="entry name" value="EP450I"/>
</dbReference>
<name>A0A3M7GWV1_HORWE</name>
<evidence type="ECO:0000256" key="10">
    <source>
        <dbReference type="SAM" id="MobiDB-lite"/>
    </source>
</evidence>
<sequence>MSDDRTPKQRREELQKRADSAQESHRNGTLNGTPNGTPRGGPTERFEGQQDDEQTDENVFLFVPNLIGYLRIVLALASLYFMPLHPRRCSFLYSVSCLLDALDGVAARKFKQSTRFGAVLDMVTDRCTTTCLLVFLATAKPAYSIIFQGLISLDLASHYMHMYATLAMGGQGESHKNVRASRSWIMNKYYSNKTMLFVCCALNELFFIALYLLCFSSPRITPALLPSAGLDINGTTPTTPHQPTPSLLFPSPFSAAAMEMARANKMDSFVPWVLTLVSLPVMLLKQYINVEQLVKASQWLAEGDRKDRSKAIREGRLKKGEEYRTVRRIMDTFSPPLVVLTIISALLLKNVAQAIYNICYHPLRHFPGPKWAAASRFYKCWQEVFRQHNWIDVLHTLHEQYGDVVRVGPNDLHFSAPPAYHDIYNNANRWDKEGRLYRSFGEDRSSFGFLTYREAKARKDVLAPLFSRRAISDLQHLIQKHADRLCDALAKENATGKSSDMLFALRCFTLDTILSYCFAKDVHAMETEDFQAPIVVAMDASLASIIVFRHFETLRKVFYSLPGWLTRLTSPALAGLVDLQELLGSQVKEVVARPESLKLASHPIIYHRLQDPELNKTAGGLPSSESLYEEAQALLFGGADSAGNTTMIGLYYVLSNTVIKDRLKAEICSVWPDIRSSPPRLEELERLPYLSAVVKESLRMAPGVPSPLPRVVPRTGATIGGHSVPPDTIVGMSPMFVHFSSSHFPHPYRFDPERWLQPDSAALEKWLVPFSRGPRACLGQNLGVCELYIAFSNVVRRFDMELDGTVEEDLKWRECFLPWFTGRHMRAFCRPVKD</sequence>
<dbReference type="InterPro" id="IPR048254">
    <property type="entry name" value="CDP_ALCOHOL_P_TRANSF_CS"/>
</dbReference>
<dbReference type="Gene3D" id="1.10.630.10">
    <property type="entry name" value="Cytochrome P450"/>
    <property type="match status" value="1"/>
</dbReference>
<dbReference type="EMBL" id="QWIO01000182">
    <property type="protein sequence ID" value="RMZ05112.1"/>
    <property type="molecule type" value="Genomic_DNA"/>
</dbReference>
<evidence type="ECO:0000256" key="1">
    <source>
        <dbReference type="ARBA" id="ARBA00001971"/>
    </source>
</evidence>
<feature type="compositionally biased region" description="Basic and acidic residues" evidence="10">
    <location>
        <begin position="1"/>
        <end position="26"/>
    </location>
</feature>
<dbReference type="CDD" id="cd11062">
    <property type="entry name" value="CYP58-like"/>
    <property type="match status" value="1"/>
</dbReference>
<keyword evidence="5" id="KW-0560">Oxidoreductase</keyword>
<dbReference type="GO" id="GO:0016780">
    <property type="term" value="F:phosphotransferase activity, for other substituted phosphate groups"/>
    <property type="evidence" value="ECO:0007669"/>
    <property type="project" value="InterPro"/>
</dbReference>
<dbReference type="InterPro" id="IPR002401">
    <property type="entry name" value="Cyt_P450_E_grp-I"/>
</dbReference>
<keyword evidence="8" id="KW-0349">Heme</keyword>
<feature type="binding site" description="axial binding residue" evidence="8">
    <location>
        <position position="777"/>
    </location>
    <ligand>
        <name>heme</name>
        <dbReference type="ChEBI" id="CHEBI:30413"/>
    </ligand>
    <ligandPart>
        <name>Fe</name>
        <dbReference type="ChEBI" id="CHEBI:18248"/>
    </ligandPart>
</feature>
<dbReference type="GO" id="GO:0008654">
    <property type="term" value="P:phospholipid biosynthetic process"/>
    <property type="evidence" value="ECO:0007669"/>
    <property type="project" value="InterPro"/>
</dbReference>
<comment type="similarity">
    <text evidence="2">Belongs to the cytochrome P450 family.</text>
</comment>
<dbReference type="Pfam" id="PF00067">
    <property type="entry name" value="p450"/>
    <property type="match status" value="1"/>
</dbReference>
<organism evidence="12 13">
    <name type="scientific">Hortaea werneckii</name>
    <name type="common">Black yeast</name>
    <name type="synonym">Cladosporium werneckii</name>
    <dbReference type="NCBI Taxonomy" id="91943"/>
    <lineage>
        <taxon>Eukaryota</taxon>
        <taxon>Fungi</taxon>
        <taxon>Dikarya</taxon>
        <taxon>Ascomycota</taxon>
        <taxon>Pezizomycotina</taxon>
        <taxon>Dothideomycetes</taxon>
        <taxon>Dothideomycetidae</taxon>
        <taxon>Mycosphaerellales</taxon>
        <taxon>Teratosphaeriaceae</taxon>
        <taxon>Hortaea</taxon>
    </lineage>
</organism>
<dbReference type="InterPro" id="IPR036396">
    <property type="entry name" value="Cyt_P450_sf"/>
</dbReference>
<dbReference type="AlphaFoldDB" id="A0A3M7GWV1"/>
<feature type="transmembrane region" description="Helical" evidence="11">
    <location>
        <begin position="269"/>
        <end position="288"/>
    </location>
</feature>
<dbReference type="InterPro" id="IPR000462">
    <property type="entry name" value="CDP-OH_P_trans"/>
</dbReference>
<dbReference type="InterPro" id="IPR050121">
    <property type="entry name" value="Cytochrome_P450_monoxygenase"/>
</dbReference>
<keyword evidence="4 8" id="KW-0479">Metal-binding</keyword>
<comment type="similarity">
    <text evidence="9">Belongs to the CDP-alcohol phosphatidyltransferase class-I family.</text>
</comment>
<keyword evidence="11" id="KW-1133">Transmembrane helix</keyword>
<evidence type="ECO:0000313" key="12">
    <source>
        <dbReference type="EMBL" id="RMZ05112.1"/>
    </source>
</evidence>
<dbReference type="GO" id="GO:0004497">
    <property type="term" value="F:monooxygenase activity"/>
    <property type="evidence" value="ECO:0007669"/>
    <property type="project" value="UniProtKB-KW"/>
</dbReference>
<dbReference type="InterPro" id="IPR001128">
    <property type="entry name" value="Cyt_P450"/>
</dbReference>
<evidence type="ECO:0000256" key="4">
    <source>
        <dbReference type="ARBA" id="ARBA00022723"/>
    </source>
</evidence>
<dbReference type="PANTHER" id="PTHR24305:SF157">
    <property type="entry name" value="N-ACETYLTRYPTOPHAN 6-HYDROXYLASE IVOC-RELATED"/>
    <property type="match status" value="1"/>
</dbReference>
<evidence type="ECO:0000313" key="13">
    <source>
        <dbReference type="Proteomes" id="UP000269539"/>
    </source>
</evidence>
<dbReference type="Pfam" id="PF01066">
    <property type="entry name" value="CDP-OH_P_transf"/>
    <property type="match status" value="1"/>
</dbReference>
<dbReference type="FunFam" id="1.20.120.1760:FF:000011">
    <property type="entry name" value="Cdp-diacylglycerol-inositol 3-phosphatidyltransferase pis"/>
    <property type="match status" value="1"/>
</dbReference>
<evidence type="ECO:0000256" key="9">
    <source>
        <dbReference type="RuleBase" id="RU003750"/>
    </source>
</evidence>
<dbReference type="SUPFAM" id="SSF48264">
    <property type="entry name" value="Cytochrome P450"/>
    <property type="match status" value="1"/>
</dbReference>
<evidence type="ECO:0000256" key="2">
    <source>
        <dbReference type="ARBA" id="ARBA00010617"/>
    </source>
</evidence>
<dbReference type="PRINTS" id="PR00385">
    <property type="entry name" value="P450"/>
</dbReference>
<evidence type="ECO:0000256" key="3">
    <source>
        <dbReference type="ARBA" id="ARBA00022679"/>
    </source>
</evidence>
<keyword evidence="11" id="KW-0812">Transmembrane</keyword>
<feature type="region of interest" description="Disordered" evidence="10">
    <location>
        <begin position="1"/>
        <end position="53"/>
    </location>
</feature>